<reference evidence="2" key="1">
    <citation type="submission" date="2022-09" db="EMBL/GenBank/DDBJ databases">
        <title>Novosphingobium sp. Nov., a polycyclic aromatic hydrocarbon-degrading bacterium isolated form mangrove sediments in HongKong.</title>
        <authorList>
            <person name="Hu Z."/>
        </authorList>
    </citation>
    <scope>NUCLEOTIDE SEQUENCE</scope>
    <source>
        <strain evidence="2">HK4-1</strain>
    </source>
</reference>
<sequence length="514" mass="56059">MDECDDQAETITFLSRAATYGLAGPVERIDTHAAIVFLAGEHAFKLKRAVRYPYLDFSTAEKRRAVCEAELALNRRTAPEIYRDVRPVGRLDDGRLALGAGTPVDWLVVMRRFASECLLDTMARKGPLPPSLIRDLADEIAAFHDKAETVPGPGAERVRRVIEGNRASMVALAQGLLPANDCDLLHDRSIAALEALSPLLDRRADSGHVKHCHGDLHLANICLWHGRPTLFDCLEFDPELATTDVLYDLAFLLMDLWQRDLHAEASLTFNRYCDMRDERDGLAAMPLFLSMRAAVRAHVSASAAERQANAAQRADKRRAACDYLATALAMLDRPGPRLIAIGGLSGTGKSTLAGHLAPRIGAAPGARWLRSDVLRKRLAGVRPEDRLSADAYTKERGHEVYRKLTQDARGALAAGMNVIVDAVFADPAERAAIADVAASCGVPFTGLWLEAPPEVMRTRVDTRKADASDADSAVVDRQLDYALGDLGAWRRTNAAGTPDEVLAEALRHIDETLG</sequence>
<evidence type="ECO:0000259" key="1">
    <source>
        <dbReference type="Pfam" id="PF01636"/>
    </source>
</evidence>
<dbReference type="Pfam" id="PF13671">
    <property type="entry name" value="AAA_33"/>
    <property type="match status" value="1"/>
</dbReference>
<name>A0ABT2I1F4_9SPHN</name>
<dbReference type="InterPro" id="IPR011009">
    <property type="entry name" value="Kinase-like_dom_sf"/>
</dbReference>
<dbReference type="Proteomes" id="UP001165583">
    <property type="component" value="Unassembled WGS sequence"/>
</dbReference>
<keyword evidence="3" id="KW-1185">Reference proteome</keyword>
<feature type="domain" description="Aminoglycoside phosphotransferase" evidence="1">
    <location>
        <begin position="127"/>
        <end position="272"/>
    </location>
</feature>
<dbReference type="RefSeq" id="WP_260043582.1">
    <property type="nucleotide sequence ID" value="NZ_JANZXA010000001.1"/>
</dbReference>
<dbReference type="InterPro" id="IPR002575">
    <property type="entry name" value="Aminoglycoside_PTrfase"/>
</dbReference>
<dbReference type="PANTHER" id="PTHR43883:SF1">
    <property type="entry name" value="GLUCONOKINASE"/>
    <property type="match status" value="1"/>
</dbReference>
<dbReference type="SUPFAM" id="SSF56112">
    <property type="entry name" value="Protein kinase-like (PK-like)"/>
    <property type="match status" value="1"/>
</dbReference>
<protein>
    <submittedName>
        <fullName evidence="2">AAA family ATPase</fullName>
    </submittedName>
</protein>
<dbReference type="Pfam" id="PF01636">
    <property type="entry name" value="APH"/>
    <property type="match status" value="1"/>
</dbReference>
<dbReference type="SUPFAM" id="SSF52540">
    <property type="entry name" value="P-loop containing nucleoside triphosphate hydrolases"/>
    <property type="match status" value="1"/>
</dbReference>
<accession>A0ABT2I1F4</accession>
<evidence type="ECO:0000313" key="3">
    <source>
        <dbReference type="Proteomes" id="UP001165583"/>
    </source>
</evidence>
<dbReference type="EMBL" id="JANZXA010000001">
    <property type="protein sequence ID" value="MCT2398442.1"/>
    <property type="molecule type" value="Genomic_DNA"/>
</dbReference>
<gene>
    <name evidence="2" type="ORF">NZK81_02665</name>
</gene>
<comment type="caution">
    <text evidence="2">The sequence shown here is derived from an EMBL/GenBank/DDBJ whole genome shotgun (WGS) entry which is preliminary data.</text>
</comment>
<dbReference type="InterPro" id="IPR027417">
    <property type="entry name" value="P-loop_NTPase"/>
</dbReference>
<dbReference type="Gene3D" id="3.40.50.300">
    <property type="entry name" value="P-loop containing nucleotide triphosphate hydrolases"/>
    <property type="match status" value="1"/>
</dbReference>
<dbReference type="InterPro" id="IPR052732">
    <property type="entry name" value="Cell-binding_unc_protein"/>
</dbReference>
<evidence type="ECO:0000313" key="2">
    <source>
        <dbReference type="EMBL" id="MCT2398442.1"/>
    </source>
</evidence>
<dbReference type="PANTHER" id="PTHR43883">
    <property type="entry name" value="SLR0207 PROTEIN"/>
    <property type="match status" value="1"/>
</dbReference>
<proteinExistence type="predicted"/>
<organism evidence="2 3">
    <name type="scientific">Novosphingobium mangrovi</name>
    <name type="common">ex Huang et al. 2023</name>
    <dbReference type="NCBI Taxonomy" id="2976432"/>
    <lineage>
        <taxon>Bacteria</taxon>
        <taxon>Pseudomonadati</taxon>
        <taxon>Pseudomonadota</taxon>
        <taxon>Alphaproteobacteria</taxon>
        <taxon>Sphingomonadales</taxon>
        <taxon>Sphingomonadaceae</taxon>
        <taxon>Novosphingobium</taxon>
    </lineage>
</organism>